<name>A0AAW6DCA8_STRSL</name>
<keyword evidence="6 12" id="KW-0413">Isomerase</keyword>
<dbReference type="GO" id="GO:0006310">
    <property type="term" value="P:DNA recombination"/>
    <property type="evidence" value="ECO:0007669"/>
    <property type="project" value="TreeGrafter"/>
</dbReference>
<dbReference type="Gene3D" id="3.40.50.140">
    <property type="match status" value="1"/>
</dbReference>
<dbReference type="Pfam" id="PF01131">
    <property type="entry name" value="Topoisom_bac"/>
    <property type="match status" value="1"/>
</dbReference>
<dbReference type="SUPFAM" id="SSF56712">
    <property type="entry name" value="Prokaryotic type I DNA topoisomerase"/>
    <property type="match status" value="1"/>
</dbReference>
<dbReference type="PANTHER" id="PTHR11390:SF21">
    <property type="entry name" value="DNA TOPOISOMERASE 3-ALPHA"/>
    <property type="match status" value="1"/>
</dbReference>
<keyword evidence="4" id="KW-0799">Topoisomerase</keyword>
<evidence type="ECO:0000256" key="1">
    <source>
        <dbReference type="ARBA" id="ARBA00000213"/>
    </source>
</evidence>
<organism evidence="12 13">
    <name type="scientific">Streptococcus salivarius</name>
    <dbReference type="NCBI Taxonomy" id="1304"/>
    <lineage>
        <taxon>Bacteria</taxon>
        <taxon>Bacillati</taxon>
        <taxon>Bacillota</taxon>
        <taxon>Bacilli</taxon>
        <taxon>Lactobacillales</taxon>
        <taxon>Streptococcaceae</taxon>
        <taxon>Streptococcus</taxon>
    </lineage>
</organism>
<dbReference type="GO" id="GO:0006265">
    <property type="term" value="P:DNA topological change"/>
    <property type="evidence" value="ECO:0007669"/>
    <property type="project" value="InterPro"/>
</dbReference>
<dbReference type="Gene3D" id="2.70.20.10">
    <property type="entry name" value="Topoisomerase I, domain 3"/>
    <property type="match status" value="1"/>
</dbReference>
<dbReference type="Gene3D" id="1.10.460.10">
    <property type="entry name" value="Topoisomerase I, domain 2"/>
    <property type="match status" value="1"/>
</dbReference>
<dbReference type="InterPro" id="IPR003601">
    <property type="entry name" value="Topo_IA_2"/>
</dbReference>
<dbReference type="GO" id="GO:0006281">
    <property type="term" value="P:DNA repair"/>
    <property type="evidence" value="ECO:0007669"/>
    <property type="project" value="TreeGrafter"/>
</dbReference>
<comment type="caution">
    <text evidence="12">The sequence shown here is derived from an EMBL/GenBank/DDBJ whole genome shotgun (WGS) entry which is preliminary data.</text>
</comment>
<proteinExistence type="inferred from homology"/>
<evidence type="ECO:0000256" key="5">
    <source>
        <dbReference type="ARBA" id="ARBA00023125"/>
    </source>
</evidence>
<dbReference type="InterPro" id="IPR013826">
    <property type="entry name" value="Topo_IA_cen_sub3"/>
</dbReference>
<dbReference type="InterPro" id="IPR013824">
    <property type="entry name" value="Topo_IA_cen_sub1"/>
</dbReference>
<dbReference type="GO" id="GO:0003917">
    <property type="term" value="F:DNA topoisomerase type I (single strand cut, ATP-independent) activity"/>
    <property type="evidence" value="ECO:0007669"/>
    <property type="project" value="UniProtKB-EC"/>
</dbReference>
<feature type="domain" description="Topo IA-type catalytic" evidence="11">
    <location>
        <begin position="155"/>
        <end position="574"/>
    </location>
</feature>
<dbReference type="Pfam" id="PF01751">
    <property type="entry name" value="Toprim"/>
    <property type="match status" value="1"/>
</dbReference>
<dbReference type="CDD" id="cd01028">
    <property type="entry name" value="TOPRIM_TopoIA"/>
    <property type="match status" value="1"/>
</dbReference>
<dbReference type="CDD" id="cd00186">
    <property type="entry name" value="TOP1Ac"/>
    <property type="match status" value="1"/>
</dbReference>
<dbReference type="PANTHER" id="PTHR11390">
    <property type="entry name" value="PROKARYOTIC DNA TOPOISOMERASE"/>
    <property type="match status" value="1"/>
</dbReference>
<comment type="catalytic activity">
    <reaction evidence="1">
        <text>ATP-independent breakage of single-stranded DNA, followed by passage and rejoining.</text>
        <dbReference type="EC" id="5.6.2.1"/>
    </reaction>
</comment>
<evidence type="ECO:0000256" key="3">
    <source>
        <dbReference type="ARBA" id="ARBA00012891"/>
    </source>
</evidence>
<dbReference type="InterPro" id="IPR000380">
    <property type="entry name" value="Topo_IA"/>
</dbReference>
<dbReference type="SMART" id="SM00436">
    <property type="entry name" value="TOP1Bc"/>
    <property type="match status" value="1"/>
</dbReference>
<dbReference type="AlphaFoldDB" id="A0AAW6DCA8"/>
<dbReference type="GO" id="GO:0043597">
    <property type="term" value="C:cytoplasmic replication fork"/>
    <property type="evidence" value="ECO:0007669"/>
    <property type="project" value="TreeGrafter"/>
</dbReference>
<accession>A0AAW6DCA8</accession>
<dbReference type="SMART" id="SM00437">
    <property type="entry name" value="TOP1Ac"/>
    <property type="match status" value="1"/>
</dbReference>
<dbReference type="InterPro" id="IPR023405">
    <property type="entry name" value="Topo_IA_core_domain"/>
</dbReference>
<keyword evidence="5" id="KW-0238">DNA-binding</keyword>
<protein>
    <recommendedName>
        <fullName evidence="3">DNA topoisomerase</fullName>
        <ecNumber evidence="3">5.6.2.1</ecNumber>
    </recommendedName>
    <alternativeName>
        <fullName evidence="10">Omega-protein</fullName>
    </alternativeName>
    <alternativeName>
        <fullName evidence="9">Relaxing enzyme</fullName>
    </alternativeName>
    <alternativeName>
        <fullName evidence="7">Swivelase</fullName>
    </alternativeName>
    <alternativeName>
        <fullName evidence="8">Untwisting enzyme</fullName>
    </alternativeName>
</protein>
<evidence type="ECO:0000256" key="7">
    <source>
        <dbReference type="ARBA" id="ARBA00030003"/>
    </source>
</evidence>
<dbReference type="Gene3D" id="1.10.290.10">
    <property type="entry name" value="Topoisomerase I, domain 4"/>
    <property type="match status" value="1"/>
</dbReference>
<dbReference type="InterPro" id="IPR013497">
    <property type="entry name" value="Topo_IA_cen"/>
</dbReference>
<evidence type="ECO:0000313" key="12">
    <source>
        <dbReference type="EMBL" id="MDB8614619.1"/>
    </source>
</evidence>
<dbReference type="InterPro" id="IPR003602">
    <property type="entry name" value="Topo_IA_DNA-bd_dom"/>
</dbReference>
<dbReference type="InterPro" id="IPR013825">
    <property type="entry name" value="Topo_IA_cen_sub2"/>
</dbReference>
<gene>
    <name evidence="12" type="ORF">PNU26_09450</name>
</gene>
<dbReference type="SMART" id="SM00493">
    <property type="entry name" value="TOPRIM"/>
    <property type="match status" value="1"/>
</dbReference>
<evidence type="ECO:0000256" key="6">
    <source>
        <dbReference type="ARBA" id="ARBA00023235"/>
    </source>
</evidence>
<dbReference type="EC" id="5.6.2.1" evidence="3"/>
<evidence type="ECO:0000256" key="10">
    <source>
        <dbReference type="ARBA" id="ARBA00032877"/>
    </source>
</evidence>
<evidence type="ECO:0000313" key="13">
    <source>
        <dbReference type="Proteomes" id="UP001210204"/>
    </source>
</evidence>
<sequence>MKTLILAEKDNQAEAYAKALGTYQKVNHIYTITETPYLEGEVHIVAPEGHLFEYMDPEDNWNLDKLPLLDFSFKMQLKKGKVHQQRFNRIYHEVEWANKVIIGTDSEREGERIAYSILSRIPDGIKKISKRIWAQTLSPRGLREAFKNLKDPSETYDLYLEAEARARSDWLVGMNLSPLVTLALQNQNVLAKGKGNSLSVGRVQSPTIRLVCENDTKIRQFQPQPYWKLFLEDKQYQVSFAGTEKFESSEQALQTARTLDRVAEVLDVVEEDVVKAPPSLFDTASLQSYASSHLKIDTQQSLEILDKLYHEGVLSYPRTGSSYITVDEFDYLVEHISAYKKHLGLAIKVDYLEPRQTHVDPEKLDEDSHYGLIPTEKLPDLSQLSKEERLIYKTIVKRTLLMFASNYHGQTQKVVLGNQGNVFKAQVKRTLSSGWAEWHGTKPKNDVQLLPYRVGQKVYCLSGVQELSTKPPKRITEAELFGSVLKKYGLGTPATRTAIFQKTLDMGYIRRDKKTGQLFPERKAYVLVNFMYNNEFSNPETTGGWEDFLHQIGQGKLEPGEFVDAIKDKLREQVEAVKEGGHF</sequence>
<dbReference type="RefSeq" id="WP_195918190.1">
    <property type="nucleotide sequence ID" value="NZ_JADOZZ010000014.1"/>
</dbReference>
<dbReference type="EMBL" id="JAQMJT010000013">
    <property type="protein sequence ID" value="MDB8614619.1"/>
    <property type="molecule type" value="Genomic_DNA"/>
</dbReference>
<comment type="similarity">
    <text evidence="2">Belongs to the type IA topoisomerase family.</text>
</comment>
<evidence type="ECO:0000256" key="8">
    <source>
        <dbReference type="ARBA" id="ARBA00031985"/>
    </source>
</evidence>
<dbReference type="PROSITE" id="PS52039">
    <property type="entry name" value="TOPO_IA_2"/>
    <property type="match status" value="1"/>
</dbReference>
<evidence type="ECO:0000259" key="11">
    <source>
        <dbReference type="PROSITE" id="PS52039"/>
    </source>
</evidence>
<dbReference type="PRINTS" id="PR00417">
    <property type="entry name" value="PRTPISMRASEI"/>
</dbReference>
<dbReference type="InterPro" id="IPR006171">
    <property type="entry name" value="TOPRIM_dom"/>
</dbReference>
<dbReference type="GO" id="GO:0003677">
    <property type="term" value="F:DNA binding"/>
    <property type="evidence" value="ECO:0007669"/>
    <property type="project" value="UniProtKB-KW"/>
</dbReference>
<evidence type="ECO:0000256" key="4">
    <source>
        <dbReference type="ARBA" id="ARBA00023029"/>
    </source>
</evidence>
<dbReference type="Proteomes" id="UP001210204">
    <property type="component" value="Unassembled WGS sequence"/>
</dbReference>
<evidence type="ECO:0000256" key="9">
    <source>
        <dbReference type="ARBA" id="ARBA00032235"/>
    </source>
</evidence>
<reference evidence="12" key="1">
    <citation type="submission" date="2023-01" db="EMBL/GenBank/DDBJ databases">
        <title>Human gut microbiome strain richness.</title>
        <authorList>
            <person name="Chen-Liaw A."/>
        </authorList>
    </citation>
    <scope>NUCLEOTIDE SEQUENCE</scope>
    <source>
        <strain evidence="12">1001095st1_G4_1001095IJ_161003</strain>
    </source>
</reference>
<evidence type="ECO:0000256" key="2">
    <source>
        <dbReference type="ARBA" id="ARBA00009446"/>
    </source>
</evidence>